<dbReference type="Proteomes" id="UP000807469">
    <property type="component" value="Unassembled WGS sequence"/>
</dbReference>
<accession>A0A9P5Z3G3</accession>
<dbReference type="OrthoDB" id="3128808at2759"/>
<comment type="caution">
    <text evidence="1">The sequence shown here is derived from an EMBL/GenBank/DDBJ whole genome shotgun (WGS) entry which is preliminary data.</text>
</comment>
<evidence type="ECO:0000313" key="2">
    <source>
        <dbReference type="Proteomes" id="UP000807469"/>
    </source>
</evidence>
<dbReference type="EMBL" id="MU155189">
    <property type="protein sequence ID" value="KAF9480777.1"/>
    <property type="molecule type" value="Genomic_DNA"/>
</dbReference>
<reference evidence="1" key="1">
    <citation type="submission" date="2020-11" db="EMBL/GenBank/DDBJ databases">
        <authorList>
            <consortium name="DOE Joint Genome Institute"/>
            <person name="Ahrendt S."/>
            <person name="Riley R."/>
            <person name="Andreopoulos W."/>
            <person name="Labutti K."/>
            <person name="Pangilinan J."/>
            <person name="Ruiz-Duenas F.J."/>
            <person name="Barrasa J.M."/>
            <person name="Sanchez-Garcia M."/>
            <person name="Camarero S."/>
            <person name="Miyauchi S."/>
            <person name="Serrano A."/>
            <person name="Linde D."/>
            <person name="Babiker R."/>
            <person name="Drula E."/>
            <person name="Ayuso-Fernandez I."/>
            <person name="Pacheco R."/>
            <person name="Padilla G."/>
            <person name="Ferreira P."/>
            <person name="Barriuso J."/>
            <person name="Kellner H."/>
            <person name="Castanera R."/>
            <person name="Alfaro M."/>
            <person name="Ramirez L."/>
            <person name="Pisabarro A.G."/>
            <person name="Kuo A."/>
            <person name="Tritt A."/>
            <person name="Lipzen A."/>
            <person name="He G."/>
            <person name="Yan M."/>
            <person name="Ng V."/>
            <person name="Cullen D."/>
            <person name="Martin F."/>
            <person name="Rosso M.-N."/>
            <person name="Henrissat B."/>
            <person name="Hibbett D."/>
            <person name="Martinez A.T."/>
            <person name="Grigoriev I.V."/>
        </authorList>
    </citation>
    <scope>NUCLEOTIDE SEQUENCE</scope>
    <source>
        <strain evidence="1">CIRM-BRFM 674</strain>
    </source>
</reference>
<evidence type="ECO:0000313" key="1">
    <source>
        <dbReference type="EMBL" id="KAF9480777.1"/>
    </source>
</evidence>
<keyword evidence="2" id="KW-1185">Reference proteome</keyword>
<organism evidence="1 2">
    <name type="scientific">Pholiota conissans</name>
    <dbReference type="NCBI Taxonomy" id="109636"/>
    <lineage>
        <taxon>Eukaryota</taxon>
        <taxon>Fungi</taxon>
        <taxon>Dikarya</taxon>
        <taxon>Basidiomycota</taxon>
        <taxon>Agaricomycotina</taxon>
        <taxon>Agaricomycetes</taxon>
        <taxon>Agaricomycetidae</taxon>
        <taxon>Agaricales</taxon>
        <taxon>Agaricineae</taxon>
        <taxon>Strophariaceae</taxon>
        <taxon>Pholiota</taxon>
    </lineage>
</organism>
<name>A0A9P5Z3G3_9AGAR</name>
<dbReference type="AlphaFoldDB" id="A0A9P5Z3G3"/>
<protein>
    <submittedName>
        <fullName evidence="1">Uncharacterized protein</fullName>
    </submittedName>
</protein>
<sequence>MALPSCIQLPTELIYNIIDEAWEVSPERAHDTIYLPSSLAYVSHDFRRGVNVHRFSTITLGKDSTGADINSFLELIQADVWTSNATVVPHIRRVELLLAVTTGSLVKLLHPSVANGSLTRVLELIFRGRHSVSRPKDMFTLALHGHPKLDDNTSTPYPYNGGLVWTMLTTEFISYLQMLVASRIGNLELWSFRSVPISFLKESMVRMLKLYGVSFEPDRRFGTENGVLRDKVEILDFQHFDPDFILSHESWLWTLASVRILSIDQHCAECIKSFWPHMESLKTLIMHIPDDHQTNFEIPYMSLSGLRRLVLNVVLSNSKRNWFDSKFLDILGKNIPAIPELELVLKSDLAIMGRFQNSSRVGNTVENVNCDQIDAFLEHYCTITAPNSTLTIRFLINVSEVARTEFDIHKFRRGGMGMLRNAFPLLNSRTSRRGVFDVEFRLQHKERKHKGAIPHEAIFSAIYNPVDGTVI</sequence>
<proteinExistence type="predicted"/>
<gene>
    <name evidence="1" type="ORF">BDN70DRAFT_877213</name>
</gene>